<dbReference type="Gene3D" id="1.20.1250.20">
    <property type="entry name" value="MFS general substrate transporter like domains"/>
    <property type="match status" value="2"/>
</dbReference>
<dbReference type="WBParaSite" id="TCLT_0000972901-mRNA-1">
    <property type="protein sequence ID" value="TCLT_0000972901-mRNA-1"/>
    <property type="gene ID" value="TCLT_0000972901"/>
</dbReference>
<evidence type="ECO:0000256" key="2">
    <source>
        <dbReference type="SAM" id="Phobius"/>
    </source>
</evidence>
<dbReference type="CDD" id="cd17352">
    <property type="entry name" value="MFS_MCT_SLC16"/>
    <property type="match status" value="1"/>
</dbReference>
<dbReference type="Pfam" id="PF07690">
    <property type="entry name" value="MFS_1"/>
    <property type="match status" value="2"/>
</dbReference>
<accession>A0A0N5D9C2</accession>
<feature type="transmembrane region" description="Helical" evidence="2">
    <location>
        <begin position="315"/>
        <end position="337"/>
    </location>
</feature>
<feature type="transmembrane region" description="Helical" evidence="2">
    <location>
        <begin position="405"/>
        <end position="426"/>
    </location>
</feature>
<feature type="transmembrane region" description="Helical" evidence="2">
    <location>
        <begin position="39"/>
        <end position="65"/>
    </location>
</feature>
<feature type="transmembrane region" description="Helical" evidence="2">
    <location>
        <begin position="166"/>
        <end position="193"/>
    </location>
</feature>
<dbReference type="OMA" id="DCRRMTI"/>
<feature type="transmembrane region" description="Helical" evidence="2">
    <location>
        <begin position="77"/>
        <end position="97"/>
    </location>
</feature>
<dbReference type="Proteomes" id="UP000276776">
    <property type="component" value="Unassembled WGS sequence"/>
</dbReference>
<feature type="transmembrane region" description="Helical" evidence="2">
    <location>
        <begin position="275"/>
        <end position="295"/>
    </location>
</feature>
<dbReference type="EMBL" id="UYYF01004862">
    <property type="protein sequence ID" value="VDN07372.1"/>
    <property type="molecule type" value="Genomic_DNA"/>
</dbReference>
<dbReference type="PANTHER" id="PTHR11360:SF299">
    <property type="entry name" value="GEM-1"/>
    <property type="match status" value="1"/>
</dbReference>
<gene>
    <name evidence="4" type="ORF">TCLT_LOCUS9718</name>
</gene>
<reference evidence="6" key="1">
    <citation type="submission" date="2017-02" db="UniProtKB">
        <authorList>
            <consortium name="WormBaseParasite"/>
        </authorList>
    </citation>
    <scope>IDENTIFICATION</scope>
</reference>
<proteinExistence type="predicted"/>
<dbReference type="InterPro" id="IPR020846">
    <property type="entry name" value="MFS_dom"/>
</dbReference>
<dbReference type="PROSITE" id="PS50850">
    <property type="entry name" value="MFS"/>
    <property type="match status" value="1"/>
</dbReference>
<feature type="transmembrane region" description="Helical" evidence="2">
    <location>
        <begin position="370"/>
        <end position="393"/>
    </location>
</feature>
<evidence type="ECO:0000313" key="5">
    <source>
        <dbReference type="Proteomes" id="UP000276776"/>
    </source>
</evidence>
<comment type="subcellular location">
    <subcellularLocation>
        <location evidence="1">Membrane</location>
        <topology evidence="1">Multi-pass membrane protein</topology>
    </subcellularLocation>
</comment>
<dbReference type="InterPro" id="IPR011701">
    <property type="entry name" value="MFS"/>
</dbReference>
<feature type="transmembrane region" description="Helical" evidence="2">
    <location>
        <begin position="109"/>
        <end position="128"/>
    </location>
</feature>
<evidence type="ECO:0000313" key="6">
    <source>
        <dbReference type="WBParaSite" id="TCLT_0000972901-mRNA-1"/>
    </source>
</evidence>
<dbReference type="GO" id="GO:0016020">
    <property type="term" value="C:membrane"/>
    <property type="evidence" value="ECO:0007669"/>
    <property type="project" value="UniProtKB-SubCell"/>
</dbReference>
<feature type="domain" description="Major facilitator superfamily (MFS) profile" evidence="3">
    <location>
        <begin position="40"/>
        <end position="465"/>
    </location>
</feature>
<keyword evidence="2" id="KW-0472">Membrane</keyword>
<feature type="transmembrane region" description="Helical" evidence="2">
    <location>
        <begin position="438"/>
        <end position="460"/>
    </location>
</feature>
<name>A0A0N5D9C2_THECL</name>
<keyword evidence="2" id="KW-0812">Transmembrane</keyword>
<organism evidence="6">
    <name type="scientific">Thelazia callipaeda</name>
    <name type="common">Oriental eyeworm</name>
    <name type="synonym">Parasitic nematode</name>
    <dbReference type="NCBI Taxonomy" id="103827"/>
    <lineage>
        <taxon>Eukaryota</taxon>
        <taxon>Metazoa</taxon>
        <taxon>Ecdysozoa</taxon>
        <taxon>Nematoda</taxon>
        <taxon>Chromadorea</taxon>
        <taxon>Rhabditida</taxon>
        <taxon>Spirurina</taxon>
        <taxon>Spiruromorpha</taxon>
        <taxon>Thelazioidea</taxon>
        <taxon>Thelaziidae</taxon>
        <taxon>Thelazia</taxon>
    </lineage>
</organism>
<dbReference type="OrthoDB" id="410267at2759"/>
<keyword evidence="2" id="KW-1133">Transmembrane helix</keyword>
<sequence>MHENLLLTVFSYNSMVYHYIPDSTDLSLKQQPIPLDGGYGWIVVLASFFIHFICDGISFSFGIMFPEIQEYFNATKTMSGVVGSIFLSIPLLSGPLAGALTDIYGCRRMTIIGGLIAAAGGFLSFFAFNVWHFLFSFAFITGIGLSFCFNTAIVAVTYYFEKKRAIATGFAVCGSGAGTIVLAPFIEMVSLVFEMHHYKFVFYAAKDIVPASHDFCNSHQLTPFSPAQSRVPATNANFMSQAKPFGVVLCRRIPSAPTLCYLKKRKQRLAQLQKVNVIFCIFLLSTFILYIFFDIPYVNLPEYAVENHNLTETEASYLVSGIGLTNMVSMLICGVLADWHRHIILLYGLFITLAGLCVTLVPFANSYFHLMSLCIGFGFFISANFTLASVITLQILCLYNFQIGYGILCLVEGLGNLIGPASVGFIRDNLSGYDNIFIFGGAGTMLSGLMVIGIEICLLFKLNFKE</sequence>
<evidence type="ECO:0000313" key="4">
    <source>
        <dbReference type="EMBL" id="VDN07372.1"/>
    </source>
</evidence>
<dbReference type="InterPro" id="IPR050327">
    <property type="entry name" value="Proton-linked_MCT"/>
</dbReference>
<dbReference type="GO" id="GO:0008028">
    <property type="term" value="F:monocarboxylic acid transmembrane transporter activity"/>
    <property type="evidence" value="ECO:0007669"/>
    <property type="project" value="TreeGrafter"/>
</dbReference>
<dbReference type="AlphaFoldDB" id="A0A0N5D9C2"/>
<dbReference type="STRING" id="103827.A0A0N5D9C2"/>
<keyword evidence="5" id="KW-1185">Reference proteome</keyword>
<evidence type="ECO:0000259" key="3">
    <source>
        <dbReference type="PROSITE" id="PS50850"/>
    </source>
</evidence>
<protein>
    <submittedName>
        <fullName evidence="6">MFS domain-containing protein</fullName>
    </submittedName>
</protein>
<dbReference type="PANTHER" id="PTHR11360">
    <property type="entry name" value="MONOCARBOXYLATE TRANSPORTER"/>
    <property type="match status" value="1"/>
</dbReference>
<feature type="transmembrane region" description="Helical" evidence="2">
    <location>
        <begin position="344"/>
        <end position="364"/>
    </location>
</feature>
<dbReference type="InterPro" id="IPR036259">
    <property type="entry name" value="MFS_trans_sf"/>
</dbReference>
<feature type="transmembrane region" description="Helical" evidence="2">
    <location>
        <begin position="135"/>
        <end position="160"/>
    </location>
</feature>
<evidence type="ECO:0000256" key="1">
    <source>
        <dbReference type="ARBA" id="ARBA00004141"/>
    </source>
</evidence>
<dbReference type="SUPFAM" id="SSF103473">
    <property type="entry name" value="MFS general substrate transporter"/>
    <property type="match status" value="1"/>
</dbReference>
<reference evidence="4 5" key="2">
    <citation type="submission" date="2018-11" db="EMBL/GenBank/DDBJ databases">
        <authorList>
            <consortium name="Pathogen Informatics"/>
        </authorList>
    </citation>
    <scope>NUCLEOTIDE SEQUENCE [LARGE SCALE GENOMIC DNA]</scope>
</reference>